<sequence>MLSDKALGDMEDYVNEEDELRDETSDYYTCDFGEPAKEDLIEGLVEFIVHYIVTMATGVESVVPGSFDEAALEKVSVVVNEIMLSHLFTPLTFIHWIYYIHALSCVYKEHGAVFKSFTCVQSTDEAGLYQIICVCFVVACEAVSEKHGIKNKELSCEDIYIIAGIPYSETAEASFEKRCELLRFVVSDGYEWLENERRSRFLDQVWEWCGERAMFGPMVHVWLSDSEVQVVKVPTALCAMLCHTSEQTYMRMVPLGSMDVGDLTRVREENLEVLFTTLP</sequence>
<proteinExistence type="predicted"/>
<gene>
    <name evidence="1" type="ORF">CYLTODRAFT_408925</name>
</gene>
<accession>A0A0D7BJN2</accession>
<name>A0A0D7BJN2_9AGAR</name>
<organism evidence="1 2">
    <name type="scientific">Cylindrobasidium torrendii FP15055 ss-10</name>
    <dbReference type="NCBI Taxonomy" id="1314674"/>
    <lineage>
        <taxon>Eukaryota</taxon>
        <taxon>Fungi</taxon>
        <taxon>Dikarya</taxon>
        <taxon>Basidiomycota</taxon>
        <taxon>Agaricomycotina</taxon>
        <taxon>Agaricomycetes</taxon>
        <taxon>Agaricomycetidae</taxon>
        <taxon>Agaricales</taxon>
        <taxon>Marasmiineae</taxon>
        <taxon>Physalacriaceae</taxon>
        <taxon>Cylindrobasidium</taxon>
    </lineage>
</organism>
<protein>
    <submittedName>
        <fullName evidence="1">Uncharacterized protein</fullName>
    </submittedName>
</protein>
<dbReference type="Proteomes" id="UP000054007">
    <property type="component" value="Unassembled WGS sequence"/>
</dbReference>
<evidence type="ECO:0000313" key="1">
    <source>
        <dbReference type="EMBL" id="KIY70455.1"/>
    </source>
</evidence>
<dbReference type="EMBL" id="KN880468">
    <property type="protein sequence ID" value="KIY70455.1"/>
    <property type="molecule type" value="Genomic_DNA"/>
</dbReference>
<evidence type="ECO:0000313" key="2">
    <source>
        <dbReference type="Proteomes" id="UP000054007"/>
    </source>
</evidence>
<reference evidence="1 2" key="1">
    <citation type="journal article" date="2015" name="Fungal Genet. Biol.">
        <title>Evolution of novel wood decay mechanisms in Agaricales revealed by the genome sequences of Fistulina hepatica and Cylindrobasidium torrendii.</title>
        <authorList>
            <person name="Floudas D."/>
            <person name="Held B.W."/>
            <person name="Riley R."/>
            <person name="Nagy L.G."/>
            <person name="Koehler G."/>
            <person name="Ransdell A.S."/>
            <person name="Younus H."/>
            <person name="Chow J."/>
            <person name="Chiniquy J."/>
            <person name="Lipzen A."/>
            <person name="Tritt A."/>
            <person name="Sun H."/>
            <person name="Haridas S."/>
            <person name="LaButti K."/>
            <person name="Ohm R.A."/>
            <person name="Kues U."/>
            <person name="Blanchette R.A."/>
            <person name="Grigoriev I.V."/>
            <person name="Minto R.E."/>
            <person name="Hibbett D.S."/>
        </authorList>
    </citation>
    <scope>NUCLEOTIDE SEQUENCE [LARGE SCALE GENOMIC DNA]</scope>
    <source>
        <strain evidence="1 2">FP15055 ss-10</strain>
    </source>
</reference>
<keyword evidence="2" id="KW-1185">Reference proteome</keyword>
<dbReference type="AlphaFoldDB" id="A0A0D7BJN2"/>